<comment type="caution">
    <text evidence="13">The sequence shown here is derived from an EMBL/GenBank/DDBJ whole genome shotgun (WGS) entry which is preliminary data.</text>
</comment>
<evidence type="ECO:0000259" key="11">
    <source>
        <dbReference type="PROSITE" id="PS50137"/>
    </source>
</evidence>
<feature type="domain" description="RNase III" evidence="12">
    <location>
        <begin position="1"/>
        <end position="127"/>
    </location>
</feature>
<keyword evidence="9" id="KW-0479">Metal-binding</keyword>
<accession>A0A3N3ZX78</accession>
<dbReference type="SMART" id="SM00358">
    <property type="entry name" value="DSRM"/>
    <property type="match status" value="1"/>
</dbReference>
<comment type="cofactor">
    <cofactor evidence="9">
        <name>Mg(2+)</name>
        <dbReference type="ChEBI" id="CHEBI:18420"/>
    </cofactor>
</comment>
<evidence type="ECO:0000256" key="6">
    <source>
        <dbReference type="ARBA" id="ARBA00022759"/>
    </source>
</evidence>
<dbReference type="InterPro" id="IPR036389">
    <property type="entry name" value="RNase_III_sf"/>
</dbReference>
<dbReference type="Gene3D" id="3.30.160.20">
    <property type="match status" value="1"/>
</dbReference>
<keyword evidence="14" id="KW-1185">Reference proteome</keyword>
<evidence type="ECO:0000256" key="7">
    <source>
        <dbReference type="ARBA" id="ARBA00022801"/>
    </source>
</evidence>
<evidence type="ECO:0000256" key="4">
    <source>
        <dbReference type="ARBA" id="ARBA00022664"/>
    </source>
</evidence>
<sequence>MPTFPKRLGVDIDAETLLIALTHRSFAYEHPGTVHNERLEFLGDSVLGLSVTDEIYRRYPDQSEGDLAKIRASVVSTRTLAQLARAIDLGSFIRLGKGEIRTNGQDKASILADTMESLIGAVYLTHGIERARAFVLGMIVPLLEDDFVIHEGRDWKTEIQELAAMRHLGTVAYDVVGTGPDHNRSFVATCVIGTDRAGTGDGTSKKEAERRAAANAYLNLTGTTVTDGHGRPVEAPPAAKQSRRSRRQRG</sequence>
<dbReference type="Proteomes" id="UP000270616">
    <property type="component" value="Unassembled WGS sequence"/>
</dbReference>
<dbReference type="HAMAP" id="MF_00104">
    <property type="entry name" value="RNase_III"/>
    <property type="match status" value="1"/>
</dbReference>
<feature type="binding site" evidence="9">
    <location>
        <position position="113"/>
    </location>
    <ligand>
        <name>Mg(2+)</name>
        <dbReference type="ChEBI" id="CHEBI:18420"/>
    </ligand>
</feature>
<keyword evidence="9" id="KW-0699">rRNA-binding</keyword>
<dbReference type="GO" id="GO:0003725">
    <property type="term" value="F:double-stranded RNA binding"/>
    <property type="evidence" value="ECO:0007669"/>
    <property type="project" value="TreeGrafter"/>
</dbReference>
<dbReference type="InterPro" id="IPR014720">
    <property type="entry name" value="dsRBD_dom"/>
</dbReference>
<comment type="function">
    <text evidence="9">Digests double-stranded RNA. Involved in the processing of primary rRNA transcript to yield the immediate precursors to the large and small rRNAs (23S and 16S). Processes some mRNAs, and tRNAs when they are encoded in the rRNA operon. Processes pre-crRNA and tracrRNA of type II CRISPR loci if present in the organism.</text>
</comment>
<evidence type="ECO:0000313" key="14">
    <source>
        <dbReference type="Proteomes" id="UP000270616"/>
    </source>
</evidence>
<dbReference type="SMART" id="SM00535">
    <property type="entry name" value="RIBOc"/>
    <property type="match status" value="1"/>
</dbReference>
<dbReference type="GO" id="GO:0046872">
    <property type="term" value="F:metal ion binding"/>
    <property type="evidence" value="ECO:0007669"/>
    <property type="project" value="UniProtKB-KW"/>
</dbReference>
<keyword evidence="8 9" id="KW-0694">RNA-binding</keyword>
<keyword evidence="5 9" id="KW-0540">Nuclease</keyword>
<evidence type="ECO:0000256" key="9">
    <source>
        <dbReference type="HAMAP-Rule" id="MF_00104"/>
    </source>
</evidence>
<feature type="active site" evidence="9">
    <location>
        <position position="116"/>
    </location>
</feature>
<evidence type="ECO:0000256" key="3">
    <source>
        <dbReference type="ARBA" id="ARBA00022552"/>
    </source>
</evidence>
<comment type="catalytic activity">
    <reaction evidence="1 9">
        <text>Endonucleolytic cleavage to 5'-phosphomonoester.</text>
        <dbReference type="EC" id="3.1.26.3"/>
    </reaction>
</comment>
<dbReference type="EMBL" id="RKMF01000008">
    <property type="protein sequence ID" value="ROZ63165.1"/>
    <property type="molecule type" value="Genomic_DNA"/>
</dbReference>
<evidence type="ECO:0000259" key="12">
    <source>
        <dbReference type="PROSITE" id="PS50142"/>
    </source>
</evidence>
<feature type="region of interest" description="Disordered" evidence="10">
    <location>
        <begin position="221"/>
        <end position="250"/>
    </location>
</feature>
<dbReference type="GO" id="GO:0019843">
    <property type="term" value="F:rRNA binding"/>
    <property type="evidence" value="ECO:0007669"/>
    <property type="project" value="UniProtKB-KW"/>
</dbReference>
<dbReference type="GO" id="GO:0010468">
    <property type="term" value="P:regulation of gene expression"/>
    <property type="evidence" value="ECO:0007669"/>
    <property type="project" value="TreeGrafter"/>
</dbReference>
<evidence type="ECO:0000256" key="5">
    <source>
        <dbReference type="ARBA" id="ARBA00022722"/>
    </source>
</evidence>
<feature type="binding site" evidence="9">
    <location>
        <position position="116"/>
    </location>
    <ligand>
        <name>Mg(2+)</name>
        <dbReference type="ChEBI" id="CHEBI:18420"/>
    </ligand>
</feature>
<dbReference type="SUPFAM" id="SSF54768">
    <property type="entry name" value="dsRNA-binding domain-like"/>
    <property type="match status" value="1"/>
</dbReference>
<dbReference type="GO" id="GO:0006364">
    <property type="term" value="P:rRNA processing"/>
    <property type="evidence" value="ECO:0007669"/>
    <property type="project" value="UniProtKB-UniRule"/>
</dbReference>
<dbReference type="AlphaFoldDB" id="A0A3N3ZX78"/>
<dbReference type="NCBIfam" id="TIGR02191">
    <property type="entry name" value="RNaseIII"/>
    <property type="match status" value="1"/>
</dbReference>
<dbReference type="SUPFAM" id="SSF69065">
    <property type="entry name" value="RNase III domain-like"/>
    <property type="match status" value="1"/>
</dbReference>
<organism evidence="13 14">
    <name type="scientific">Kocuria soli</name>
    <dbReference type="NCBI Taxonomy" id="2485125"/>
    <lineage>
        <taxon>Bacteria</taxon>
        <taxon>Bacillati</taxon>
        <taxon>Actinomycetota</taxon>
        <taxon>Actinomycetes</taxon>
        <taxon>Micrococcales</taxon>
        <taxon>Micrococcaceae</taxon>
        <taxon>Kocuria</taxon>
    </lineage>
</organism>
<keyword evidence="6 9" id="KW-0255">Endonuclease</keyword>
<proteinExistence type="inferred from homology"/>
<reference evidence="13 14" key="1">
    <citation type="submission" date="2018-10" db="EMBL/GenBank/DDBJ databases">
        <title>Kocuria sp. M5W7-7, whole genome shotgun sequence.</title>
        <authorList>
            <person name="Tuo L."/>
        </authorList>
    </citation>
    <scope>NUCLEOTIDE SEQUENCE [LARGE SCALE GENOMIC DNA]</scope>
    <source>
        <strain evidence="13 14">M5W7-7</strain>
    </source>
</reference>
<feature type="binding site" evidence="9">
    <location>
        <position position="40"/>
    </location>
    <ligand>
        <name>Mg(2+)</name>
        <dbReference type="ChEBI" id="CHEBI:18420"/>
    </ligand>
</feature>
<evidence type="ECO:0000256" key="2">
    <source>
        <dbReference type="ARBA" id="ARBA00010183"/>
    </source>
</evidence>
<dbReference type="CDD" id="cd10845">
    <property type="entry name" value="DSRM_RNAse_III_family"/>
    <property type="match status" value="1"/>
</dbReference>
<keyword evidence="9" id="KW-0819">tRNA processing</keyword>
<dbReference type="Pfam" id="PF00035">
    <property type="entry name" value="dsrm"/>
    <property type="match status" value="1"/>
</dbReference>
<comment type="subcellular location">
    <subcellularLocation>
        <location evidence="9">Cytoplasm</location>
    </subcellularLocation>
</comment>
<dbReference type="PROSITE" id="PS50137">
    <property type="entry name" value="DS_RBD"/>
    <property type="match status" value="1"/>
</dbReference>
<keyword evidence="3 9" id="KW-0698">rRNA processing</keyword>
<dbReference type="PROSITE" id="PS00517">
    <property type="entry name" value="RNASE_3_1"/>
    <property type="match status" value="1"/>
</dbReference>
<dbReference type="PROSITE" id="PS50142">
    <property type="entry name" value="RNASE_3_2"/>
    <property type="match status" value="1"/>
</dbReference>
<dbReference type="CDD" id="cd00593">
    <property type="entry name" value="RIBOc"/>
    <property type="match status" value="1"/>
</dbReference>
<dbReference type="Pfam" id="PF14622">
    <property type="entry name" value="Ribonucleas_3_3"/>
    <property type="match status" value="1"/>
</dbReference>
<dbReference type="OrthoDB" id="9805026at2"/>
<feature type="domain" description="DRBM" evidence="11">
    <location>
        <begin position="154"/>
        <end position="222"/>
    </location>
</feature>
<gene>
    <name evidence="9" type="primary">rnc</name>
    <name evidence="13" type="ORF">EDL96_07485</name>
</gene>
<name>A0A3N3ZX78_9MICC</name>
<dbReference type="PANTHER" id="PTHR11207:SF0">
    <property type="entry name" value="RIBONUCLEASE 3"/>
    <property type="match status" value="1"/>
</dbReference>
<feature type="active site" evidence="9">
    <location>
        <position position="44"/>
    </location>
</feature>
<dbReference type="InterPro" id="IPR011907">
    <property type="entry name" value="RNase_III"/>
</dbReference>
<dbReference type="InterPro" id="IPR000999">
    <property type="entry name" value="RNase_III_dom"/>
</dbReference>
<dbReference type="GO" id="GO:0008033">
    <property type="term" value="P:tRNA processing"/>
    <property type="evidence" value="ECO:0007669"/>
    <property type="project" value="UniProtKB-KW"/>
</dbReference>
<keyword evidence="4 9" id="KW-0507">mRNA processing</keyword>
<evidence type="ECO:0000256" key="8">
    <source>
        <dbReference type="ARBA" id="ARBA00022884"/>
    </source>
</evidence>
<dbReference type="RefSeq" id="WP_123825182.1">
    <property type="nucleotide sequence ID" value="NZ_RKMF01000008.1"/>
</dbReference>
<feature type="compositionally biased region" description="Basic residues" evidence="10">
    <location>
        <begin position="241"/>
        <end position="250"/>
    </location>
</feature>
<dbReference type="EC" id="3.1.26.3" evidence="9"/>
<comment type="subunit">
    <text evidence="9">Homodimer.</text>
</comment>
<evidence type="ECO:0000313" key="13">
    <source>
        <dbReference type="EMBL" id="ROZ63165.1"/>
    </source>
</evidence>
<dbReference type="GO" id="GO:0006397">
    <property type="term" value="P:mRNA processing"/>
    <property type="evidence" value="ECO:0007669"/>
    <property type="project" value="UniProtKB-UniRule"/>
</dbReference>
<comment type="similarity">
    <text evidence="2">Belongs to the ribonuclease III family.</text>
</comment>
<keyword evidence="9" id="KW-0460">Magnesium</keyword>
<keyword evidence="7 9" id="KW-0378">Hydrolase</keyword>
<dbReference type="PANTHER" id="PTHR11207">
    <property type="entry name" value="RIBONUCLEASE III"/>
    <property type="match status" value="1"/>
</dbReference>
<keyword evidence="9" id="KW-0963">Cytoplasm</keyword>
<dbReference type="GO" id="GO:0004525">
    <property type="term" value="F:ribonuclease III activity"/>
    <property type="evidence" value="ECO:0007669"/>
    <property type="project" value="UniProtKB-UniRule"/>
</dbReference>
<dbReference type="FunFam" id="1.10.1520.10:FF:000001">
    <property type="entry name" value="Ribonuclease 3"/>
    <property type="match status" value="1"/>
</dbReference>
<protein>
    <recommendedName>
        <fullName evidence="9">Ribonuclease 3</fullName>
        <ecNumber evidence="9">3.1.26.3</ecNumber>
    </recommendedName>
    <alternativeName>
        <fullName evidence="9">Ribonuclease III</fullName>
        <shortName evidence="9">RNase III</shortName>
    </alternativeName>
</protein>
<dbReference type="Gene3D" id="1.10.1520.10">
    <property type="entry name" value="Ribonuclease III domain"/>
    <property type="match status" value="1"/>
</dbReference>
<evidence type="ECO:0000256" key="10">
    <source>
        <dbReference type="SAM" id="MobiDB-lite"/>
    </source>
</evidence>
<dbReference type="GO" id="GO:0005737">
    <property type="term" value="C:cytoplasm"/>
    <property type="evidence" value="ECO:0007669"/>
    <property type="project" value="UniProtKB-SubCell"/>
</dbReference>
<evidence type="ECO:0000256" key="1">
    <source>
        <dbReference type="ARBA" id="ARBA00000109"/>
    </source>
</evidence>